<reference evidence="1 2" key="1">
    <citation type="submission" date="2023-10" db="EMBL/GenBank/DDBJ databases">
        <title>Xenorhabdus taiwanensis sp. nov., a symbiotic bacterium associated with the entomopathogenic nematode Steinernema taiwanensis.</title>
        <authorList>
            <person name="Tseng C.T."/>
            <person name="Shu H.Y."/>
            <person name="Chen M.H."/>
            <person name="Fang Y.J."/>
            <person name="Wu T.L."/>
            <person name="Lin Y.C."/>
            <person name="Huang C.J."/>
        </authorList>
    </citation>
    <scope>NUCLEOTIDE SEQUENCE [LARGE SCALE GENOMIC DNA]</scope>
    <source>
        <strain evidence="1 2">TCT-1</strain>
    </source>
</reference>
<gene>
    <name evidence="1" type="ORF">TCT1_32470</name>
</gene>
<name>A0ABM8K027_9GAMM</name>
<dbReference type="EMBL" id="AP028978">
    <property type="protein sequence ID" value="BET98326.1"/>
    <property type="molecule type" value="Genomic_DNA"/>
</dbReference>
<dbReference type="Proteomes" id="UP001529514">
    <property type="component" value="Chromosome"/>
</dbReference>
<keyword evidence="2" id="KW-1185">Reference proteome</keyword>
<protein>
    <submittedName>
        <fullName evidence="1">Uncharacterized protein</fullName>
    </submittedName>
</protein>
<sequence>MEMDDWWFGWKGFTPELPCPGKVVLMVGAGISIESPTQLPGGNALTEALLDHLLDNDAASEIKTVFSQCEQWMGRPLPRGNCCVYFQTVLRMRITI</sequence>
<organism evidence="1 2">
    <name type="scientific">Xenorhabdus taiwanensis</name>
    <dbReference type="NCBI Taxonomy" id="3085177"/>
    <lineage>
        <taxon>Bacteria</taxon>
        <taxon>Pseudomonadati</taxon>
        <taxon>Pseudomonadota</taxon>
        <taxon>Gammaproteobacteria</taxon>
        <taxon>Enterobacterales</taxon>
        <taxon>Morganellaceae</taxon>
        <taxon>Xenorhabdus</taxon>
    </lineage>
</organism>
<proteinExistence type="predicted"/>
<accession>A0ABM8K027</accession>
<evidence type="ECO:0000313" key="1">
    <source>
        <dbReference type="EMBL" id="BET98326.1"/>
    </source>
</evidence>
<evidence type="ECO:0000313" key="2">
    <source>
        <dbReference type="Proteomes" id="UP001529514"/>
    </source>
</evidence>